<name>A0A177KXA4_9BACI</name>
<dbReference type="EMBL" id="LQWZ01000012">
    <property type="protein sequence ID" value="OAH58009.1"/>
    <property type="molecule type" value="Genomic_DNA"/>
</dbReference>
<organism evidence="1 2">
    <name type="scientific">Domibacillus aminovorans</name>
    <dbReference type="NCBI Taxonomy" id="29332"/>
    <lineage>
        <taxon>Bacteria</taxon>
        <taxon>Bacillati</taxon>
        <taxon>Bacillota</taxon>
        <taxon>Bacilli</taxon>
        <taxon>Bacillales</taxon>
        <taxon>Bacillaceae</taxon>
        <taxon>Domibacillus</taxon>
    </lineage>
</organism>
<evidence type="ECO:0000313" key="2">
    <source>
        <dbReference type="Proteomes" id="UP000077271"/>
    </source>
</evidence>
<reference evidence="1 2" key="1">
    <citation type="submission" date="2016-01" db="EMBL/GenBank/DDBJ databases">
        <title>Investigation of taxonomic status of Bacillus aminovorans.</title>
        <authorList>
            <person name="Verma A."/>
            <person name="Pal Y."/>
            <person name="Krishnamurthi S."/>
        </authorList>
    </citation>
    <scope>NUCLEOTIDE SEQUENCE [LARGE SCALE GENOMIC DNA]</scope>
    <source>
        <strain evidence="1 2">DSM 4337</strain>
    </source>
</reference>
<accession>A0A177KXA4</accession>
<dbReference type="AlphaFoldDB" id="A0A177KXA4"/>
<sequence length="62" mass="7184">MEVSMSIEEVMNQISELKQRDGEQLRKKQIKKSYPELMKNALYHFPNWEAAIETTGEHSSGS</sequence>
<dbReference type="Proteomes" id="UP000077271">
    <property type="component" value="Unassembled WGS sequence"/>
</dbReference>
<proteinExistence type="predicted"/>
<comment type="caution">
    <text evidence="1">The sequence shown here is derived from an EMBL/GenBank/DDBJ whole genome shotgun (WGS) entry which is preliminary data.</text>
</comment>
<dbReference type="OrthoDB" id="2626767at2"/>
<dbReference type="RefSeq" id="WP_018392665.1">
    <property type="nucleotide sequence ID" value="NZ_JBCNAN010000065.1"/>
</dbReference>
<protein>
    <submittedName>
        <fullName evidence="1">Uncharacterized protein</fullName>
    </submittedName>
</protein>
<gene>
    <name evidence="1" type="ORF">AWH48_03115</name>
</gene>
<evidence type="ECO:0000313" key="1">
    <source>
        <dbReference type="EMBL" id="OAH58009.1"/>
    </source>
</evidence>